<dbReference type="Proteomes" id="UP001470230">
    <property type="component" value="Unassembled WGS sequence"/>
</dbReference>
<protein>
    <submittedName>
        <fullName evidence="1">Uncharacterized protein</fullName>
    </submittedName>
</protein>
<evidence type="ECO:0000313" key="1">
    <source>
        <dbReference type="EMBL" id="KAK8836399.1"/>
    </source>
</evidence>
<comment type="caution">
    <text evidence="1">The sequence shown here is derived from an EMBL/GenBank/DDBJ whole genome shotgun (WGS) entry which is preliminary data.</text>
</comment>
<reference evidence="1 2" key="1">
    <citation type="submission" date="2024-04" db="EMBL/GenBank/DDBJ databases">
        <title>Tritrichomonas musculus Genome.</title>
        <authorList>
            <person name="Alves-Ferreira E."/>
            <person name="Grigg M."/>
            <person name="Lorenzi H."/>
            <person name="Galac M."/>
        </authorList>
    </citation>
    <scope>NUCLEOTIDE SEQUENCE [LARGE SCALE GENOMIC DNA]</scope>
    <source>
        <strain evidence="1 2">EAF2021</strain>
    </source>
</reference>
<accession>A0ABR2GR35</accession>
<keyword evidence="2" id="KW-1185">Reference proteome</keyword>
<proteinExistence type="predicted"/>
<dbReference type="EMBL" id="JAPFFF010000066">
    <property type="protein sequence ID" value="KAK8836399.1"/>
    <property type="molecule type" value="Genomic_DNA"/>
</dbReference>
<dbReference type="InterPro" id="IPR025181">
    <property type="entry name" value="DUF4108"/>
</dbReference>
<dbReference type="Pfam" id="PF13390">
    <property type="entry name" value="DUF4108"/>
    <property type="match status" value="1"/>
</dbReference>
<evidence type="ECO:0000313" key="2">
    <source>
        <dbReference type="Proteomes" id="UP001470230"/>
    </source>
</evidence>
<sequence length="148" mass="17595">MERTSSFLSTSKFVEHINNQASDVISANIYFEGDDMFKNQFKNTCIKPIFIELKCKDDKKKYITYKEIIEQFNGELIISFNESDKRKITKPKGMMFRLFIDFMQKEFNGINYYPSQIISVMNKKNINKIKSQVHKQNYIEEDLPDDVF</sequence>
<gene>
    <name evidence="1" type="ORF">M9Y10_039742</name>
</gene>
<name>A0ABR2GR35_9EUKA</name>
<organism evidence="1 2">
    <name type="scientific">Tritrichomonas musculus</name>
    <dbReference type="NCBI Taxonomy" id="1915356"/>
    <lineage>
        <taxon>Eukaryota</taxon>
        <taxon>Metamonada</taxon>
        <taxon>Parabasalia</taxon>
        <taxon>Tritrichomonadida</taxon>
        <taxon>Tritrichomonadidae</taxon>
        <taxon>Tritrichomonas</taxon>
    </lineage>
</organism>